<evidence type="ECO:0000313" key="1">
    <source>
        <dbReference type="EMBL" id="EKE29982.1"/>
    </source>
</evidence>
<dbReference type="AlphaFoldDB" id="K2G6M1"/>
<protein>
    <submittedName>
        <fullName evidence="1">Uncharacterized protein</fullName>
    </submittedName>
</protein>
<comment type="caution">
    <text evidence="1">The sequence shown here is derived from an EMBL/GenBank/DDBJ whole genome shotgun (WGS) entry which is preliminary data.</text>
</comment>
<dbReference type="EMBL" id="AMFJ01000066">
    <property type="protein sequence ID" value="EKE29982.1"/>
    <property type="molecule type" value="Genomic_DNA"/>
</dbReference>
<gene>
    <name evidence="1" type="ORF">ACD_2C00066G0001</name>
</gene>
<accession>K2G6M1</accession>
<organism evidence="1">
    <name type="scientific">uncultured bacterium</name>
    <name type="common">gcode 4</name>
    <dbReference type="NCBI Taxonomy" id="1234023"/>
    <lineage>
        <taxon>Bacteria</taxon>
        <taxon>environmental samples</taxon>
    </lineage>
</organism>
<reference evidence="1" key="1">
    <citation type="journal article" date="2012" name="Science">
        <title>Fermentation, hydrogen, and sulfur metabolism in multiple uncultivated bacterial phyla.</title>
        <authorList>
            <person name="Wrighton K.C."/>
            <person name="Thomas B.C."/>
            <person name="Sharon I."/>
            <person name="Miller C.S."/>
            <person name="Castelle C.J."/>
            <person name="VerBerkmoes N.C."/>
            <person name="Wilkins M.J."/>
            <person name="Hettich R.L."/>
            <person name="Lipton M.S."/>
            <person name="Williams K.H."/>
            <person name="Long P.E."/>
            <person name="Banfield J.F."/>
        </authorList>
    </citation>
    <scope>NUCLEOTIDE SEQUENCE [LARGE SCALE GENOMIC DNA]</scope>
</reference>
<name>K2G6M1_9BACT</name>
<proteinExistence type="predicted"/>
<sequence length="106" mass="12552">MTCPHRAQTEKDDEAREEFRNLLITYRQLIGENYRSSNAADTSEIIKEIMNRFIGITREVWNEYLLEVFNILGRPAYIKDNPERSLIMSTLYQKFTFELVDEIGMP</sequence>